<accession>A0AAV2VIT3</accession>
<dbReference type="PANTHER" id="PTHR43228:SF1">
    <property type="entry name" value="TWO-COMPONENT RESPONSE REGULATOR ARR22"/>
    <property type="match status" value="1"/>
</dbReference>
<dbReference type="Gene3D" id="3.40.50.2300">
    <property type="match status" value="1"/>
</dbReference>
<evidence type="ECO:0000313" key="4">
    <source>
        <dbReference type="Proteomes" id="UP000018211"/>
    </source>
</evidence>
<dbReference type="InterPro" id="IPR052048">
    <property type="entry name" value="ST_Response_Regulator"/>
</dbReference>
<comment type="caution">
    <text evidence="3">The sequence shown here is derived from an EMBL/GenBank/DDBJ whole genome shotgun (WGS) entry which is preliminary data.</text>
</comment>
<evidence type="ECO:0000259" key="2">
    <source>
        <dbReference type="PROSITE" id="PS50110"/>
    </source>
</evidence>
<dbReference type="Proteomes" id="UP000018211">
    <property type="component" value="Unassembled WGS sequence"/>
</dbReference>
<dbReference type="RefSeq" id="WP_022592494.1">
    <property type="nucleotide sequence ID" value="NZ_LK391965.1"/>
</dbReference>
<gene>
    <name evidence="3" type="ORF">VIBNISOn1_1160073</name>
</gene>
<organism evidence="3 4">
    <name type="scientific">Vibrio nigripulchritudo SOn1</name>
    <dbReference type="NCBI Taxonomy" id="1238450"/>
    <lineage>
        <taxon>Bacteria</taxon>
        <taxon>Pseudomonadati</taxon>
        <taxon>Pseudomonadota</taxon>
        <taxon>Gammaproteobacteria</taxon>
        <taxon>Vibrionales</taxon>
        <taxon>Vibrionaceae</taxon>
        <taxon>Vibrio</taxon>
    </lineage>
</organism>
<proteinExistence type="predicted"/>
<feature type="modified residue" description="4-aspartylphosphate" evidence="1">
    <location>
        <position position="61"/>
    </location>
</feature>
<dbReference type="PANTHER" id="PTHR43228">
    <property type="entry name" value="TWO-COMPONENT RESPONSE REGULATOR"/>
    <property type="match status" value="1"/>
</dbReference>
<dbReference type="GO" id="GO:0000160">
    <property type="term" value="P:phosphorelay signal transduction system"/>
    <property type="evidence" value="ECO:0007669"/>
    <property type="project" value="InterPro"/>
</dbReference>
<sequence length="245" mass="27299">MKASEMFAKMTVMIVEDHDFSRKATLSMLLRLGVENILTAPNGQIAADKLECHKVDIVITDINMPEMNGIELLKAIRTGMTNNDKATKVIAVTSYSNTEVLRACMNLDINSFLVKPITIDMAKEKIIAAFGESAQLFHEHEYNQVNSDFDCMTEEVMEPPKIKEVKPEPAEPILRENERFVSKLSDLEAGMCLKQDICAANGSRLIAAGVILNERLINRIHELSTIINIDKLKVELPPEGVTKVS</sequence>
<dbReference type="InterPro" id="IPR001789">
    <property type="entry name" value="Sig_transdc_resp-reg_receiver"/>
</dbReference>
<evidence type="ECO:0000256" key="1">
    <source>
        <dbReference type="PROSITE-ProRule" id="PRU00169"/>
    </source>
</evidence>
<feature type="domain" description="Response regulatory" evidence="2">
    <location>
        <begin position="11"/>
        <end position="130"/>
    </location>
</feature>
<dbReference type="PROSITE" id="PS50110">
    <property type="entry name" value="RESPONSE_REGULATORY"/>
    <property type="match status" value="1"/>
</dbReference>
<dbReference type="GeneID" id="97541393"/>
<dbReference type="SUPFAM" id="SSF52172">
    <property type="entry name" value="CheY-like"/>
    <property type="match status" value="1"/>
</dbReference>
<reference evidence="3 4" key="1">
    <citation type="journal article" date="2013" name="ISME J.">
        <title>Comparative genomics of pathogenic lineages of Vibrio nigripulchritudo identifies virulence-associated traits.</title>
        <authorList>
            <person name="Goudenege D."/>
            <person name="Labreuche Y."/>
            <person name="Krin E."/>
            <person name="Ansquer D."/>
            <person name="Mangenot S."/>
            <person name="Calteau A."/>
            <person name="Medigue C."/>
            <person name="Mazel D."/>
            <person name="Polz M.F."/>
            <person name="Le Roux F."/>
        </authorList>
    </citation>
    <scope>NUCLEOTIDE SEQUENCE [LARGE SCALE GENOMIC DNA]</scope>
    <source>
        <strain evidence="3 4">SOn1</strain>
    </source>
</reference>
<protein>
    <submittedName>
        <fullName evidence="3">CheY-like receiver</fullName>
    </submittedName>
</protein>
<dbReference type="InterPro" id="IPR011006">
    <property type="entry name" value="CheY-like_superfamily"/>
</dbReference>
<evidence type="ECO:0000313" key="3">
    <source>
        <dbReference type="EMBL" id="CCO44565.1"/>
    </source>
</evidence>
<dbReference type="Pfam" id="PF00072">
    <property type="entry name" value="Response_reg"/>
    <property type="match status" value="1"/>
</dbReference>
<name>A0AAV2VIT3_9VIBR</name>
<dbReference type="EMBL" id="CAOF01000020">
    <property type="protein sequence ID" value="CCO44565.1"/>
    <property type="molecule type" value="Genomic_DNA"/>
</dbReference>
<dbReference type="AlphaFoldDB" id="A0AAV2VIT3"/>
<dbReference type="CDD" id="cd17546">
    <property type="entry name" value="REC_hyHK_CKI1_RcsC-like"/>
    <property type="match status" value="1"/>
</dbReference>
<dbReference type="SMART" id="SM00448">
    <property type="entry name" value="REC"/>
    <property type="match status" value="1"/>
</dbReference>
<keyword evidence="1" id="KW-0597">Phosphoprotein</keyword>